<keyword evidence="5 7" id="KW-0067">ATP-binding</keyword>
<comment type="caution">
    <text evidence="10">The sequence shown here is derived from an EMBL/GenBank/DDBJ whole genome shotgun (WGS) entry which is preliminary data.</text>
</comment>
<keyword evidence="1 7" id="KW-0963">Cytoplasm</keyword>
<gene>
    <name evidence="7 10" type="primary">tilS</name>
    <name evidence="10" type="ORF">F7O44_27265</name>
</gene>
<dbReference type="GO" id="GO:0005524">
    <property type="term" value="F:ATP binding"/>
    <property type="evidence" value="ECO:0007669"/>
    <property type="project" value="UniProtKB-UniRule"/>
</dbReference>
<dbReference type="NCBIfam" id="TIGR02432">
    <property type="entry name" value="lysidine_TilS_N"/>
    <property type="match status" value="1"/>
</dbReference>
<comment type="subcellular location">
    <subcellularLocation>
        <location evidence="7">Cytoplasm</location>
    </subcellularLocation>
</comment>
<dbReference type="Pfam" id="PF09179">
    <property type="entry name" value="TilS"/>
    <property type="match status" value="1"/>
</dbReference>
<evidence type="ECO:0000256" key="4">
    <source>
        <dbReference type="ARBA" id="ARBA00022741"/>
    </source>
</evidence>
<dbReference type="EMBL" id="WLZY01000014">
    <property type="protein sequence ID" value="NDL60781.1"/>
    <property type="molecule type" value="Genomic_DNA"/>
</dbReference>
<dbReference type="GO" id="GO:0006400">
    <property type="term" value="P:tRNA modification"/>
    <property type="evidence" value="ECO:0007669"/>
    <property type="project" value="UniProtKB-UniRule"/>
</dbReference>
<comment type="similarity">
    <text evidence="7">Belongs to the tRNA(Ile)-lysidine synthase family.</text>
</comment>
<evidence type="ECO:0000256" key="6">
    <source>
        <dbReference type="ARBA" id="ARBA00048539"/>
    </source>
</evidence>
<dbReference type="InterPro" id="IPR012094">
    <property type="entry name" value="tRNA_Ile_lys_synt"/>
</dbReference>
<keyword evidence="11" id="KW-1185">Reference proteome</keyword>
<organism evidence="10 11">
    <name type="scientific">Phytoactinopolyspora mesophila</name>
    <dbReference type="NCBI Taxonomy" id="2650750"/>
    <lineage>
        <taxon>Bacteria</taxon>
        <taxon>Bacillati</taxon>
        <taxon>Actinomycetota</taxon>
        <taxon>Actinomycetes</taxon>
        <taxon>Jiangellales</taxon>
        <taxon>Jiangellaceae</taxon>
        <taxon>Phytoactinopolyspora</taxon>
    </lineage>
</organism>
<dbReference type="HAMAP" id="MF_01161">
    <property type="entry name" value="tRNA_Ile_lys_synt"/>
    <property type="match status" value="1"/>
</dbReference>
<dbReference type="InterPro" id="IPR014729">
    <property type="entry name" value="Rossmann-like_a/b/a_fold"/>
</dbReference>
<feature type="domain" description="tRNA(Ile)-lysidine/2-thiocytidine synthase N-terminal" evidence="8">
    <location>
        <begin position="24"/>
        <end position="199"/>
    </location>
</feature>
<dbReference type="EC" id="6.3.4.19" evidence="7"/>
<evidence type="ECO:0000313" key="11">
    <source>
        <dbReference type="Proteomes" id="UP000460435"/>
    </source>
</evidence>
<dbReference type="Gene3D" id="1.20.59.20">
    <property type="match status" value="1"/>
</dbReference>
<dbReference type="PANTHER" id="PTHR43033">
    <property type="entry name" value="TRNA(ILE)-LYSIDINE SYNTHASE-RELATED"/>
    <property type="match status" value="1"/>
</dbReference>
<dbReference type="PANTHER" id="PTHR43033:SF1">
    <property type="entry name" value="TRNA(ILE)-LYSIDINE SYNTHASE-RELATED"/>
    <property type="match status" value="1"/>
</dbReference>
<dbReference type="Pfam" id="PF01171">
    <property type="entry name" value="ATP_bind_3"/>
    <property type="match status" value="1"/>
</dbReference>
<dbReference type="AlphaFoldDB" id="A0A7K3MBT4"/>
<dbReference type="InterPro" id="IPR011063">
    <property type="entry name" value="TilS/TtcA_N"/>
</dbReference>
<evidence type="ECO:0000256" key="1">
    <source>
        <dbReference type="ARBA" id="ARBA00022490"/>
    </source>
</evidence>
<dbReference type="Proteomes" id="UP000460435">
    <property type="component" value="Unassembled WGS sequence"/>
</dbReference>
<feature type="domain" description="tRNA(Ile)-lysidine synthase substrate-binding" evidence="9">
    <location>
        <begin position="255"/>
        <end position="319"/>
    </location>
</feature>
<protein>
    <recommendedName>
        <fullName evidence="7">tRNA(Ile)-lysidine synthase</fullName>
        <ecNumber evidence="7">6.3.4.19</ecNumber>
    </recommendedName>
    <alternativeName>
        <fullName evidence="7">tRNA(Ile)-2-lysyl-cytidine synthase</fullName>
    </alternativeName>
    <alternativeName>
        <fullName evidence="7">tRNA(Ile)-lysidine synthetase</fullName>
    </alternativeName>
</protein>
<feature type="binding site" evidence="7">
    <location>
        <begin position="29"/>
        <end position="34"/>
    </location>
    <ligand>
        <name>ATP</name>
        <dbReference type="ChEBI" id="CHEBI:30616"/>
    </ligand>
</feature>
<name>A0A7K3MBT4_9ACTN</name>
<keyword evidence="3 7" id="KW-0819">tRNA processing</keyword>
<comment type="catalytic activity">
    <reaction evidence="6 7">
        <text>cytidine(34) in tRNA(Ile2) + L-lysine + ATP = lysidine(34) in tRNA(Ile2) + AMP + diphosphate + H(+)</text>
        <dbReference type="Rhea" id="RHEA:43744"/>
        <dbReference type="Rhea" id="RHEA-COMP:10625"/>
        <dbReference type="Rhea" id="RHEA-COMP:10670"/>
        <dbReference type="ChEBI" id="CHEBI:15378"/>
        <dbReference type="ChEBI" id="CHEBI:30616"/>
        <dbReference type="ChEBI" id="CHEBI:32551"/>
        <dbReference type="ChEBI" id="CHEBI:33019"/>
        <dbReference type="ChEBI" id="CHEBI:82748"/>
        <dbReference type="ChEBI" id="CHEBI:83665"/>
        <dbReference type="ChEBI" id="CHEBI:456215"/>
        <dbReference type="EC" id="6.3.4.19"/>
    </reaction>
</comment>
<dbReference type="GO" id="GO:0005737">
    <property type="term" value="C:cytoplasm"/>
    <property type="evidence" value="ECO:0007669"/>
    <property type="project" value="UniProtKB-SubCell"/>
</dbReference>
<keyword evidence="4 7" id="KW-0547">Nucleotide-binding</keyword>
<comment type="function">
    <text evidence="7">Ligates lysine onto the cytidine present at position 34 of the AUA codon-specific tRNA(Ile) that contains the anticodon CAU, in an ATP-dependent manner. Cytidine is converted to lysidine, thus changing the amino acid specificity of the tRNA from methionine to isoleucine.</text>
</comment>
<dbReference type="InterPro" id="IPR015262">
    <property type="entry name" value="tRNA_Ile_lys_synt_subst-bd"/>
</dbReference>
<evidence type="ECO:0000256" key="7">
    <source>
        <dbReference type="HAMAP-Rule" id="MF_01161"/>
    </source>
</evidence>
<sequence>MADVLNEHASVAARREASLERPCVLVACSGGADSLSLAAALAHEAPRAGILAGGVSVDHGLQEGSAHRARAVAAALAGMGLEPVETVHVRIGRSPAGPEASARSARYAVLDHAATRHGADAVFLGHTLEDQAETVLLGLARGSGARSLAGMATRLGLYRRPLLRLSRGIVRAAVPPGLEPWEDPHNVDPAYARARVRHRVLPVLEKELGPGITAALARTGELLRADAEALDVLADQALQAATRPAPGSSPGSAYDIGHLSGLPQAVRWRVLRTAAISAGCPPTDLTAAHAEAVDKLLTAWHGQKGVDLPGAVRASRRRGVLTFGPLPGS</sequence>
<evidence type="ECO:0000313" key="10">
    <source>
        <dbReference type="EMBL" id="NDL60781.1"/>
    </source>
</evidence>
<reference evidence="10 11" key="1">
    <citation type="submission" date="2019-11" db="EMBL/GenBank/DDBJ databases">
        <authorList>
            <person name="Li X.-J."/>
            <person name="Feng X.-M."/>
        </authorList>
    </citation>
    <scope>NUCLEOTIDE SEQUENCE [LARGE SCALE GENOMIC DNA]</scope>
    <source>
        <strain evidence="10 11">XMNu-373</strain>
    </source>
</reference>
<dbReference type="SUPFAM" id="SSF52402">
    <property type="entry name" value="Adenine nucleotide alpha hydrolases-like"/>
    <property type="match status" value="1"/>
</dbReference>
<accession>A0A7K3MBT4</accession>
<keyword evidence="2 7" id="KW-0436">Ligase</keyword>
<proteinExistence type="inferred from homology"/>
<dbReference type="Gene3D" id="3.40.50.620">
    <property type="entry name" value="HUPs"/>
    <property type="match status" value="1"/>
</dbReference>
<comment type="domain">
    <text evidence="7">The N-terminal region contains the highly conserved SGGXDS motif, predicted to be a P-loop motif involved in ATP binding.</text>
</comment>
<dbReference type="GO" id="GO:0032267">
    <property type="term" value="F:tRNA(Ile)-lysidine synthase activity"/>
    <property type="evidence" value="ECO:0007669"/>
    <property type="project" value="UniProtKB-EC"/>
</dbReference>
<dbReference type="InterPro" id="IPR012795">
    <property type="entry name" value="tRNA_Ile_lys_synt_N"/>
</dbReference>
<evidence type="ECO:0000259" key="9">
    <source>
        <dbReference type="Pfam" id="PF09179"/>
    </source>
</evidence>
<evidence type="ECO:0000256" key="5">
    <source>
        <dbReference type="ARBA" id="ARBA00022840"/>
    </source>
</evidence>
<evidence type="ECO:0000256" key="2">
    <source>
        <dbReference type="ARBA" id="ARBA00022598"/>
    </source>
</evidence>
<dbReference type="CDD" id="cd01992">
    <property type="entry name" value="TilS_N"/>
    <property type="match status" value="1"/>
</dbReference>
<evidence type="ECO:0000259" key="8">
    <source>
        <dbReference type="Pfam" id="PF01171"/>
    </source>
</evidence>
<evidence type="ECO:0000256" key="3">
    <source>
        <dbReference type="ARBA" id="ARBA00022694"/>
    </source>
</evidence>
<dbReference type="SUPFAM" id="SSF82829">
    <property type="entry name" value="MesJ substrate recognition domain-like"/>
    <property type="match status" value="1"/>
</dbReference>